<gene>
    <name evidence="2" type="ORF">SDJN03_09975</name>
</gene>
<feature type="compositionally biased region" description="Basic and acidic residues" evidence="1">
    <location>
        <begin position="25"/>
        <end position="42"/>
    </location>
</feature>
<reference evidence="2 3" key="1">
    <citation type="journal article" date="2021" name="Hortic Res">
        <title>The domestication of Cucurbita argyrosperma as revealed by the genome of its wild relative.</title>
        <authorList>
            <person name="Barrera-Redondo J."/>
            <person name="Sanchez-de la Vega G."/>
            <person name="Aguirre-Liguori J.A."/>
            <person name="Castellanos-Morales G."/>
            <person name="Gutierrez-Guerrero Y.T."/>
            <person name="Aguirre-Dugua X."/>
            <person name="Aguirre-Planter E."/>
            <person name="Tenaillon M.I."/>
            <person name="Lira-Saade R."/>
            <person name="Eguiarte L.E."/>
        </authorList>
    </citation>
    <scope>NUCLEOTIDE SEQUENCE [LARGE SCALE GENOMIC DNA]</scope>
    <source>
        <strain evidence="2">JBR-2021</strain>
    </source>
</reference>
<dbReference type="EMBL" id="JAGKQH010000006">
    <property type="protein sequence ID" value="KAG6596795.1"/>
    <property type="molecule type" value="Genomic_DNA"/>
</dbReference>
<name>A0AAV6NE92_9ROSI</name>
<organism evidence="2 3">
    <name type="scientific">Cucurbita argyrosperma subsp. sororia</name>
    <dbReference type="NCBI Taxonomy" id="37648"/>
    <lineage>
        <taxon>Eukaryota</taxon>
        <taxon>Viridiplantae</taxon>
        <taxon>Streptophyta</taxon>
        <taxon>Embryophyta</taxon>
        <taxon>Tracheophyta</taxon>
        <taxon>Spermatophyta</taxon>
        <taxon>Magnoliopsida</taxon>
        <taxon>eudicotyledons</taxon>
        <taxon>Gunneridae</taxon>
        <taxon>Pentapetalae</taxon>
        <taxon>rosids</taxon>
        <taxon>fabids</taxon>
        <taxon>Cucurbitales</taxon>
        <taxon>Cucurbitaceae</taxon>
        <taxon>Cucurbiteae</taxon>
        <taxon>Cucurbita</taxon>
    </lineage>
</organism>
<dbReference type="AlphaFoldDB" id="A0AAV6NE92"/>
<comment type="caution">
    <text evidence="2">The sequence shown here is derived from an EMBL/GenBank/DDBJ whole genome shotgun (WGS) entry which is preliminary data.</text>
</comment>
<accession>A0AAV6NE92</accession>
<evidence type="ECO:0000313" key="3">
    <source>
        <dbReference type="Proteomes" id="UP000685013"/>
    </source>
</evidence>
<protein>
    <submittedName>
        <fullName evidence="2">Uncharacterized protein</fullName>
    </submittedName>
</protein>
<feature type="region of interest" description="Disordered" evidence="1">
    <location>
        <begin position="1"/>
        <end position="42"/>
    </location>
</feature>
<feature type="compositionally biased region" description="Low complexity" evidence="1">
    <location>
        <begin position="12"/>
        <end position="24"/>
    </location>
</feature>
<proteinExistence type="predicted"/>
<sequence>MLRAGGMDGVWPPSQSAAKSNQSQNKEERRERRRTTTREVDRDRDSCWMNVVRLWWMRFVLDSIFL</sequence>
<keyword evidence="3" id="KW-1185">Reference proteome</keyword>
<feature type="non-terminal residue" evidence="2">
    <location>
        <position position="1"/>
    </location>
</feature>
<dbReference type="Proteomes" id="UP000685013">
    <property type="component" value="Chromosome 6"/>
</dbReference>
<evidence type="ECO:0000313" key="2">
    <source>
        <dbReference type="EMBL" id="KAG6596795.1"/>
    </source>
</evidence>
<evidence type="ECO:0000256" key="1">
    <source>
        <dbReference type="SAM" id="MobiDB-lite"/>
    </source>
</evidence>